<dbReference type="PANTHER" id="PTHR36836:SF1">
    <property type="entry name" value="COLANIC ACID BIOSYNTHESIS PROTEIN WCAK"/>
    <property type="match status" value="1"/>
</dbReference>
<dbReference type="OrthoDB" id="1814359at2"/>
<feature type="domain" description="Polysaccharide pyruvyl transferase" evidence="1">
    <location>
        <begin position="18"/>
        <end position="261"/>
    </location>
</feature>
<protein>
    <recommendedName>
        <fullName evidence="1">Polysaccharide pyruvyl transferase domain-containing protein</fullName>
    </recommendedName>
</protein>
<dbReference type="AlphaFoldDB" id="A0A148KLR0"/>
<dbReference type="RefSeq" id="WP_068380270.1">
    <property type="nucleotide sequence ID" value="NZ_LSNE01000011.1"/>
</dbReference>
<dbReference type="PANTHER" id="PTHR36836">
    <property type="entry name" value="COLANIC ACID BIOSYNTHESIS PROTEIN WCAK"/>
    <property type="match status" value="1"/>
</dbReference>
<accession>A0A148KLR0</accession>
<reference evidence="3" key="1">
    <citation type="submission" date="2016-02" db="EMBL/GenBank/DDBJ databases">
        <authorList>
            <person name="Schultz-Johansen M."/>
            <person name="Glaring M.A."/>
            <person name="Bech P.K."/>
            <person name="Stougaard P."/>
        </authorList>
    </citation>
    <scope>NUCLEOTIDE SEQUENCE [LARGE SCALE GENOMIC DNA]</scope>
    <source>
        <strain evidence="3">S66</strain>
    </source>
</reference>
<sequence length="333" mass="37672">EVGCEVKQVKFGLRNLINFDFKAIKYLKQCDYVFDIGEGDSFTDIYKLPRLINQSITKILAKLFCGKLILAPQTYGPFNSNIAKLIVRFTLLFADRVYSRDILSKSVVSKLTSKQVEDFTDLAFSLQFTPTTEKSDESIDTLKVGINVSGLLYNQSLASNNFALKMKYHTYTENLIEYFLAKNIEVCLVPHVISKIVMEDDVSICQRLQVKYPQTTVAPVFDNPSKIKGYISRFDFFVGARMHATIAAFSAGVPVVPCAYSMKFKGVFENLGYNAVVDAKELSTEDAFNKTIEMFDNREQLTEAIQEGNLVAKTKLGNYKSRLVELFNEKSNR</sequence>
<proteinExistence type="predicted"/>
<dbReference type="Pfam" id="PF04230">
    <property type="entry name" value="PS_pyruv_trans"/>
    <property type="match status" value="1"/>
</dbReference>
<organism evidence="2 3">
    <name type="scientific">Paraglaciecola hydrolytica</name>
    <dbReference type="NCBI Taxonomy" id="1799789"/>
    <lineage>
        <taxon>Bacteria</taxon>
        <taxon>Pseudomonadati</taxon>
        <taxon>Pseudomonadota</taxon>
        <taxon>Gammaproteobacteria</taxon>
        <taxon>Alteromonadales</taxon>
        <taxon>Alteromonadaceae</taxon>
        <taxon>Paraglaciecola</taxon>
    </lineage>
</organism>
<evidence type="ECO:0000313" key="2">
    <source>
        <dbReference type="EMBL" id="KXI27220.1"/>
    </source>
</evidence>
<dbReference type="Proteomes" id="UP000070299">
    <property type="component" value="Unassembled WGS sequence"/>
</dbReference>
<feature type="non-terminal residue" evidence="2">
    <location>
        <position position="1"/>
    </location>
</feature>
<dbReference type="InterPro" id="IPR007345">
    <property type="entry name" value="Polysacch_pyruvyl_Trfase"/>
</dbReference>
<gene>
    <name evidence="2" type="ORF">AX660_21035</name>
</gene>
<comment type="caution">
    <text evidence="2">The sequence shown here is derived from an EMBL/GenBank/DDBJ whole genome shotgun (WGS) entry which is preliminary data.</text>
</comment>
<dbReference type="EMBL" id="LSNE01000011">
    <property type="protein sequence ID" value="KXI27220.1"/>
    <property type="molecule type" value="Genomic_DNA"/>
</dbReference>
<evidence type="ECO:0000313" key="3">
    <source>
        <dbReference type="Proteomes" id="UP000070299"/>
    </source>
</evidence>
<evidence type="ECO:0000259" key="1">
    <source>
        <dbReference type="Pfam" id="PF04230"/>
    </source>
</evidence>
<name>A0A148KLR0_9ALTE</name>
<keyword evidence="3" id="KW-1185">Reference proteome</keyword>
<dbReference type="STRING" id="1799789.AX660_21035"/>